<dbReference type="PANTHER" id="PTHR43224">
    <property type="entry name" value="AMIDINOTRANSFERASE"/>
    <property type="match status" value="1"/>
</dbReference>
<keyword evidence="2" id="KW-1185">Reference proteome</keyword>
<dbReference type="InterPro" id="IPR003876">
    <property type="entry name" value="Arg_deiminase"/>
</dbReference>
<dbReference type="SUPFAM" id="SSF55909">
    <property type="entry name" value="Pentein"/>
    <property type="match status" value="2"/>
</dbReference>
<protein>
    <recommendedName>
        <fullName evidence="3">Arginine deiminase</fullName>
    </recommendedName>
</protein>
<reference evidence="1" key="1">
    <citation type="submission" date="2023-10" db="EMBL/GenBank/DDBJ databases">
        <authorList>
            <person name="Chen Y."/>
            <person name="Shah S."/>
            <person name="Dougan E. K."/>
            <person name="Thang M."/>
            <person name="Chan C."/>
        </authorList>
    </citation>
    <scope>NUCLEOTIDE SEQUENCE [LARGE SCALE GENOMIC DNA]</scope>
</reference>
<proteinExistence type="predicted"/>
<dbReference type="Proteomes" id="UP001189429">
    <property type="component" value="Unassembled WGS sequence"/>
</dbReference>
<dbReference type="EMBL" id="CAUYUJ010017915">
    <property type="protein sequence ID" value="CAK0879072.1"/>
    <property type="molecule type" value="Genomic_DNA"/>
</dbReference>
<sequence>MAALRAGARIASLRRCAAAEAASPASWASARKEVLAAAASGHWRPLRHWYAMRPCSTVASPLKGSQLTRHVLMVDPRGFRSNEETKEDNKFMSEVGDGDNDIADAVMEEWRSLVKQLEAVGVKVMKVDGQGLPDEVFPNNWFSTHSEGRLVLYPMKVPSRQKEVRQDLMDSLRVDLGYNRPTLDLSGWSRSGVALEGTGSLVLDRPGRVAYLARSARADGNLGELWAKEMGYELIAFSSHDRSGSEIYHTNVLMSVGDNFAVICADVITDEAEKKLVLDSLRKTGKLLIQVSLEQMESFACNCIQLQGEKGTVLAISTAGWGALDDAQRATIKGCVDHVVTAEVPIMERLGGGSVRCMIAELFPSDETPENACSVCRVQSEWANLDLVLVHEPGLEVDAVIPWTLDTMKVDECFNRVELKDQHRVFSDMLRSRGATVLHVRDLLNDIAIRGDWAKRELFEAVWGEEFVNMHGLANLNVEHLTTGHGRRTLDFDVPPLMNLFFMRDPAFAVPGGWVVISRPYYSIRQMESRLLRAIFRLHPALKDVSVYDGLADDPDVNIEGGDVLVADRETVLVGISQRTNEAGANKLAEFLFQKTPVTRVVKVFIPKQRAFMHLDTLFTFVNKRVVLTMPYFWSKPQVYAEVARRVNTLNEKMGSDSRQAAEDWVNEPPRIEVLEKLEDGRTKTRTYNQAMAGLQAEGIIEKALFVCGPEGSYATEEEHVARALTEQWNDAANVFCIAPNTVIAYKWCTRTVQHLQDNGVDVMMLDGFELMKGRGGARCMTMPLRRSSHKRATEVL</sequence>
<evidence type="ECO:0008006" key="3">
    <source>
        <dbReference type="Google" id="ProtNLM"/>
    </source>
</evidence>
<dbReference type="PRINTS" id="PR01466">
    <property type="entry name" value="ARGDEIMINASE"/>
</dbReference>
<name>A0ABN9VZE7_9DINO</name>
<organism evidence="1 2">
    <name type="scientific">Prorocentrum cordatum</name>
    <dbReference type="NCBI Taxonomy" id="2364126"/>
    <lineage>
        <taxon>Eukaryota</taxon>
        <taxon>Sar</taxon>
        <taxon>Alveolata</taxon>
        <taxon>Dinophyceae</taxon>
        <taxon>Prorocentrales</taxon>
        <taxon>Prorocentraceae</taxon>
        <taxon>Prorocentrum</taxon>
    </lineage>
</organism>
<dbReference type="Pfam" id="PF19420">
    <property type="entry name" value="DDAH_eukar"/>
    <property type="match status" value="1"/>
</dbReference>
<dbReference type="InterPro" id="IPR014541">
    <property type="entry name" value="Amdntrnsf_FN0238"/>
</dbReference>
<evidence type="ECO:0000313" key="1">
    <source>
        <dbReference type="EMBL" id="CAK0879072.1"/>
    </source>
</evidence>
<comment type="caution">
    <text evidence="1">The sequence shown here is derived from an EMBL/GenBank/DDBJ whole genome shotgun (WGS) entry which is preliminary data.</text>
</comment>
<gene>
    <name evidence="1" type="ORF">PCOR1329_LOCUS62606</name>
</gene>
<dbReference type="Pfam" id="PF02274">
    <property type="entry name" value="ADI"/>
    <property type="match status" value="1"/>
</dbReference>
<dbReference type="Gene3D" id="3.75.10.10">
    <property type="entry name" value="L-arginine/glycine Amidinotransferase, Chain A"/>
    <property type="match status" value="2"/>
</dbReference>
<dbReference type="PANTHER" id="PTHR43224:SF1">
    <property type="entry name" value="AMIDINOTRANSFERASE"/>
    <property type="match status" value="1"/>
</dbReference>
<evidence type="ECO:0000313" key="2">
    <source>
        <dbReference type="Proteomes" id="UP001189429"/>
    </source>
</evidence>
<accession>A0ABN9VZE7</accession>